<keyword evidence="4" id="KW-0378">Hydrolase</keyword>
<protein>
    <submittedName>
        <fullName evidence="4">Restriction endonuclease subunit S</fullName>
    </submittedName>
</protein>
<dbReference type="GO" id="GO:0004519">
    <property type="term" value="F:endonuclease activity"/>
    <property type="evidence" value="ECO:0007669"/>
    <property type="project" value="UniProtKB-KW"/>
</dbReference>
<dbReference type="InterPro" id="IPR044946">
    <property type="entry name" value="Restrct_endonuc_typeI_TRD_sf"/>
</dbReference>
<accession>A0A9D2HM89</accession>
<dbReference type="Proteomes" id="UP000823821">
    <property type="component" value="Unassembled WGS sequence"/>
</dbReference>
<organism evidence="4 5">
    <name type="scientific">Candidatus Desulfovibrio intestinavium</name>
    <dbReference type="NCBI Taxonomy" id="2838534"/>
    <lineage>
        <taxon>Bacteria</taxon>
        <taxon>Pseudomonadati</taxon>
        <taxon>Thermodesulfobacteriota</taxon>
        <taxon>Desulfovibrionia</taxon>
        <taxon>Desulfovibrionales</taxon>
        <taxon>Desulfovibrionaceae</taxon>
        <taxon>Desulfovibrio</taxon>
    </lineage>
</organism>
<name>A0A9D2HM89_9BACT</name>
<keyword evidence="4" id="KW-0255">Endonuclease</keyword>
<dbReference type="SUPFAM" id="SSF116734">
    <property type="entry name" value="DNA methylase specificity domain"/>
    <property type="match status" value="1"/>
</dbReference>
<feature type="region of interest" description="Disordered" evidence="3">
    <location>
        <begin position="202"/>
        <end position="247"/>
    </location>
</feature>
<keyword evidence="2" id="KW-0238">DNA-binding</keyword>
<keyword evidence="4" id="KW-0540">Nuclease</keyword>
<evidence type="ECO:0000256" key="3">
    <source>
        <dbReference type="SAM" id="MobiDB-lite"/>
    </source>
</evidence>
<comment type="caution">
    <text evidence="4">The sequence shown here is derived from an EMBL/GenBank/DDBJ whole genome shotgun (WGS) entry which is preliminary data.</text>
</comment>
<dbReference type="GO" id="GO:0009307">
    <property type="term" value="P:DNA restriction-modification system"/>
    <property type="evidence" value="ECO:0007669"/>
    <property type="project" value="UniProtKB-KW"/>
</dbReference>
<evidence type="ECO:0000313" key="4">
    <source>
        <dbReference type="EMBL" id="HJA79301.1"/>
    </source>
</evidence>
<dbReference type="AlphaFoldDB" id="A0A9D2HM89"/>
<sequence>MDVSLGELADIRLGYPFRTRVIPNPQGETALVQLADLNGGELSPDGLVRVQLGSVRAHFPLRPGDILFRARGQVNDATLVSAVEAGAGIVRVLAAAPIMVIRMRALGQPPNGRGGAPEVRPRYLHWLLNHPHTQADLRSRSTGHSAEVLRKGDLEGLSLPVPPVEVQDLIVETATELAREMRQRRRLMEERRDMVLSLLLHQARTPDRSRDTPPAPEGRLLRQGLLFGDMADGNAASGAHRPQEEDR</sequence>
<dbReference type="GO" id="GO:0003677">
    <property type="term" value="F:DNA binding"/>
    <property type="evidence" value="ECO:0007669"/>
    <property type="project" value="UniProtKB-KW"/>
</dbReference>
<proteinExistence type="predicted"/>
<evidence type="ECO:0000256" key="2">
    <source>
        <dbReference type="ARBA" id="ARBA00023125"/>
    </source>
</evidence>
<gene>
    <name evidence="4" type="ORF">H9784_07025</name>
</gene>
<dbReference type="CDD" id="cd16961">
    <property type="entry name" value="RMtype1_S_TRD-CR_like"/>
    <property type="match status" value="1"/>
</dbReference>
<reference evidence="4" key="2">
    <citation type="submission" date="2021-04" db="EMBL/GenBank/DDBJ databases">
        <authorList>
            <person name="Gilroy R."/>
        </authorList>
    </citation>
    <scope>NUCLEOTIDE SEQUENCE</scope>
    <source>
        <strain evidence="4">5032</strain>
    </source>
</reference>
<evidence type="ECO:0000256" key="1">
    <source>
        <dbReference type="ARBA" id="ARBA00022747"/>
    </source>
</evidence>
<dbReference type="EMBL" id="DWZD01000040">
    <property type="protein sequence ID" value="HJA79301.1"/>
    <property type="molecule type" value="Genomic_DNA"/>
</dbReference>
<reference evidence="4" key="1">
    <citation type="journal article" date="2021" name="PeerJ">
        <title>Extensive microbial diversity within the chicken gut microbiome revealed by metagenomics and culture.</title>
        <authorList>
            <person name="Gilroy R."/>
            <person name="Ravi A."/>
            <person name="Getino M."/>
            <person name="Pursley I."/>
            <person name="Horton D.L."/>
            <person name="Alikhan N.F."/>
            <person name="Baker D."/>
            <person name="Gharbi K."/>
            <person name="Hall N."/>
            <person name="Watson M."/>
            <person name="Adriaenssens E.M."/>
            <person name="Foster-Nyarko E."/>
            <person name="Jarju S."/>
            <person name="Secka A."/>
            <person name="Antonio M."/>
            <person name="Oren A."/>
            <person name="Chaudhuri R.R."/>
            <person name="La Ragione R."/>
            <person name="Hildebrand F."/>
            <person name="Pallen M.J."/>
        </authorList>
    </citation>
    <scope>NUCLEOTIDE SEQUENCE</scope>
    <source>
        <strain evidence="4">5032</strain>
    </source>
</reference>
<evidence type="ECO:0000313" key="5">
    <source>
        <dbReference type="Proteomes" id="UP000823821"/>
    </source>
</evidence>
<dbReference type="Gene3D" id="3.90.220.20">
    <property type="entry name" value="DNA methylase specificity domains"/>
    <property type="match status" value="1"/>
</dbReference>
<keyword evidence="1" id="KW-0680">Restriction system</keyword>